<dbReference type="SUPFAM" id="SSF56801">
    <property type="entry name" value="Acetyl-CoA synthetase-like"/>
    <property type="match status" value="1"/>
</dbReference>
<dbReference type="InterPro" id="IPR020845">
    <property type="entry name" value="AMP-binding_CS"/>
</dbReference>
<comment type="similarity">
    <text evidence="1">Belongs to the ATP-dependent AMP-binding enzyme family.</text>
</comment>
<dbReference type="GO" id="GO:0004467">
    <property type="term" value="F:long-chain fatty acid-CoA ligase activity"/>
    <property type="evidence" value="ECO:0007669"/>
    <property type="project" value="UniProtKB-EC"/>
</dbReference>
<gene>
    <name evidence="7" type="ORF">NYR02_04490</name>
</gene>
<evidence type="ECO:0000259" key="5">
    <source>
        <dbReference type="Pfam" id="PF00501"/>
    </source>
</evidence>
<reference evidence="7" key="1">
    <citation type="journal article" date="2022" name="Front. Microbiol.">
        <title>Genome-based taxonomic rearrangement of Oceanobacter-related bacteria including the description of Thalassolituus hydrocarbonoclasticus sp. nov. and Thalassolituus pacificus sp. nov. and emended description of the genus Thalassolituus.</title>
        <authorList>
            <person name="Dong C."/>
            <person name="Wei L."/>
            <person name="Wang J."/>
            <person name="Lai Q."/>
            <person name="Huang Z."/>
            <person name="Shao Z."/>
        </authorList>
    </citation>
    <scope>NUCLEOTIDE SEQUENCE</scope>
    <source>
        <strain evidence="7">59MF3M-4</strain>
    </source>
</reference>
<dbReference type="Gene3D" id="3.40.50.12780">
    <property type="entry name" value="N-terminal domain of ligase-like"/>
    <property type="match status" value="1"/>
</dbReference>
<feature type="domain" description="AMP-dependent synthetase/ligase" evidence="5">
    <location>
        <begin position="17"/>
        <end position="400"/>
    </location>
</feature>
<dbReference type="FunFam" id="3.30.300.30:FF:000008">
    <property type="entry name" value="2,3-dihydroxybenzoate-AMP ligase"/>
    <property type="match status" value="1"/>
</dbReference>
<dbReference type="CDD" id="cd12119">
    <property type="entry name" value="ttLC_FACS_AlkK_like"/>
    <property type="match status" value="1"/>
</dbReference>
<dbReference type="Proteomes" id="UP001147830">
    <property type="component" value="Unassembled WGS sequence"/>
</dbReference>
<evidence type="ECO:0000256" key="2">
    <source>
        <dbReference type="ARBA" id="ARBA00022598"/>
    </source>
</evidence>
<dbReference type="PROSITE" id="PS00455">
    <property type="entry name" value="AMP_BINDING"/>
    <property type="match status" value="1"/>
</dbReference>
<keyword evidence="4" id="KW-0443">Lipid metabolism</keyword>
<reference evidence="7" key="2">
    <citation type="submission" date="2022-08" db="EMBL/GenBank/DDBJ databases">
        <authorList>
            <person name="Dong C."/>
        </authorList>
    </citation>
    <scope>NUCLEOTIDE SEQUENCE</scope>
    <source>
        <strain evidence="7">59MF3M-4</strain>
    </source>
</reference>
<keyword evidence="8" id="KW-1185">Reference proteome</keyword>
<dbReference type="InterPro" id="IPR025110">
    <property type="entry name" value="AMP-bd_C"/>
</dbReference>
<dbReference type="PANTHER" id="PTHR43859">
    <property type="entry name" value="ACYL-ACTIVATING ENZYME"/>
    <property type="match status" value="1"/>
</dbReference>
<dbReference type="Gene3D" id="3.30.300.30">
    <property type="match status" value="1"/>
</dbReference>
<evidence type="ECO:0000313" key="7">
    <source>
        <dbReference type="EMBL" id="MCT7358280.1"/>
    </source>
</evidence>
<feature type="domain" description="AMP-binding enzyme C-terminal" evidence="6">
    <location>
        <begin position="449"/>
        <end position="523"/>
    </location>
</feature>
<accession>A0A9X3AQL8</accession>
<dbReference type="RefSeq" id="WP_260975199.1">
    <property type="nucleotide sequence ID" value="NZ_JAOANI010000012.1"/>
</dbReference>
<proteinExistence type="inferred from homology"/>
<sequence>MLGLIMDRPLLISGLLEHAEQTHPGSEIVSRRCEGDIHRYTMRDAAQRARKVANVLARMGIQQGDRVATLAWNGYRHFELYFGVSGSGAVLHTINPRLFAEQLSFIINHAEDRWIFVDLTFVPLLESIKDQITSVEGFVVLCDEDKMPQTSLPNAHCYETLLAKESDVFIWPEFDERNAASMCYTSGTTGNPKGVVYSHRSTVIHAMASIGEEALGLASTSCFLPVVPMFHVNAWGTPYSAAITGAKQVFPGPGMDGASLWELIEAEKPDLLLGVPTVWLMLLNHMDSIGKKLESVKNVVVGGSAAPLSMIRAFQEKHDAFLIHAWGMTEMSPIGTVNAHNNHMEQLPLEERYLLQAKQGRPVYGVEMKIVNDQNEELPRDGETFGRLLVRGPWIISGYYKNDDRSNFIDGWFDTGDVATISPDNYLTIVDRSKDVIKSGGEWISSIDLENAAVGHPELVECCVIGARHPKWDERPLLLAIRKEGSNLTEQDIMDYLSDKIAKWWMPDAIIFVDSLPHTATGKLLKVNLRKEYENHLLTTAEA</sequence>
<evidence type="ECO:0000259" key="6">
    <source>
        <dbReference type="Pfam" id="PF13193"/>
    </source>
</evidence>
<dbReference type="Pfam" id="PF13193">
    <property type="entry name" value="AMP-binding_C"/>
    <property type="match status" value="1"/>
</dbReference>
<keyword evidence="3" id="KW-0276">Fatty acid metabolism</keyword>
<evidence type="ECO:0000313" key="8">
    <source>
        <dbReference type="Proteomes" id="UP001147830"/>
    </source>
</evidence>
<dbReference type="InterPro" id="IPR042099">
    <property type="entry name" value="ANL_N_sf"/>
</dbReference>
<dbReference type="EMBL" id="JAOANI010000012">
    <property type="protein sequence ID" value="MCT7358280.1"/>
    <property type="molecule type" value="Genomic_DNA"/>
</dbReference>
<comment type="caution">
    <text evidence="7">The sequence shown here is derived from an EMBL/GenBank/DDBJ whole genome shotgun (WGS) entry which is preliminary data.</text>
</comment>
<organism evidence="7 8">
    <name type="scientific">Thalassolituus pacificus</name>
    <dbReference type="NCBI Taxonomy" id="2975440"/>
    <lineage>
        <taxon>Bacteria</taxon>
        <taxon>Pseudomonadati</taxon>
        <taxon>Pseudomonadota</taxon>
        <taxon>Gammaproteobacteria</taxon>
        <taxon>Oceanospirillales</taxon>
        <taxon>Oceanospirillaceae</taxon>
        <taxon>Thalassolituus</taxon>
    </lineage>
</organism>
<evidence type="ECO:0000256" key="3">
    <source>
        <dbReference type="ARBA" id="ARBA00022832"/>
    </source>
</evidence>
<evidence type="ECO:0000256" key="1">
    <source>
        <dbReference type="ARBA" id="ARBA00006432"/>
    </source>
</evidence>
<dbReference type="AlphaFoldDB" id="A0A9X3AQL8"/>
<dbReference type="InterPro" id="IPR000873">
    <property type="entry name" value="AMP-dep_synth/lig_dom"/>
</dbReference>
<name>A0A9X3AQL8_9GAMM</name>
<protein>
    <submittedName>
        <fullName evidence="7">Long-chain-fatty-acid--CoA ligase</fullName>
        <ecNumber evidence="7">6.2.1.3</ecNumber>
    </submittedName>
</protein>
<evidence type="ECO:0000256" key="4">
    <source>
        <dbReference type="ARBA" id="ARBA00023098"/>
    </source>
</evidence>
<dbReference type="PANTHER" id="PTHR43859:SF4">
    <property type="entry name" value="BUTANOATE--COA LIGASE AAE1-RELATED"/>
    <property type="match status" value="1"/>
</dbReference>
<dbReference type="Pfam" id="PF00501">
    <property type="entry name" value="AMP-binding"/>
    <property type="match status" value="1"/>
</dbReference>
<dbReference type="EC" id="6.2.1.3" evidence="7"/>
<dbReference type="NCBIfam" id="NF004837">
    <property type="entry name" value="PRK06187.1"/>
    <property type="match status" value="1"/>
</dbReference>
<keyword evidence="2 7" id="KW-0436">Ligase</keyword>
<dbReference type="InterPro" id="IPR045851">
    <property type="entry name" value="AMP-bd_C_sf"/>
</dbReference>